<keyword evidence="1" id="KW-0732">Signal</keyword>
<name>A0A4Q1K4V9_9FLAO</name>
<keyword evidence="3" id="KW-1185">Reference proteome</keyword>
<reference evidence="3" key="1">
    <citation type="submission" date="2019-01" db="EMBL/GenBank/DDBJ databases">
        <title>Cytophagaceae bacterium strain CAR-16.</title>
        <authorList>
            <person name="Chen W.-M."/>
        </authorList>
    </citation>
    <scope>NUCLEOTIDE SEQUENCE [LARGE SCALE GENOMIC DNA]</scope>
    <source>
        <strain evidence="3">LLJ-11</strain>
    </source>
</reference>
<sequence>MKMKKQIITILVVLVASVATFAQSGKQKKADAATEAWRYEIECAGVGADGTYLVKVWSYSKKPSIAITQAKKNAVHGIIFKGFSGDGRSCASQKAMANNPNIEAEKGDFFGPFFEEGGKYMKYVTESTDGFVDAGDRLKVGKEYKIGIIVAVSKDALRKDLEAAGIIRGLSSGF</sequence>
<accession>A0A4Q1K4V9</accession>
<dbReference type="OrthoDB" id="1073285at2"/>
<evidence type="ECO:0000313" key="3">
    <source>
        <dbReference type="Proteomes" id="UP000290283"/>
    </source>
</evidence>
<feature type="signal peptide" evidence="1">
    <location>
        <begin position="1"/>
        <end position="22"/>
    </location>
</feature>
<comment type="caution">
    <text evidence="2">The sequence shown here is derived from an EMBL/GenBank/DDBJ whole genome shotgun (WGS) entry which is preliminary data.</text>
</comment>
<dbReference type="Proteomes" id="UP000290283">
    <property type="component" value="Unassembled WGS sequence"/>
</dbReference>
<proteinExistence type="predicted"/>
<dbReference type="AlphaFoldDB" id="A0A4Q1K4V9"/>
<dbReference type="EMBL" id="SBKO01000001">
    <property type="protein sequence ID" value="RXR20607.1"/>
    <property type="molecule type" value="Genomic_DNA"/>
</dbReference>
<gene>
    <name evidence="2" type="ORF">EQG63_01350</name>
</gene>
<protein>
    <submittedName>
        <fullName evidence="2">Uncharacterized protein</fullName>
    </submittedName>
</protein>
<feature type="chain" id="PRO_5020199379" evidence="1">
    <location>
        <begin position="23"/>
        <end position="174"/>
    </location>
</feature>
<organism evidence="2 3">
    <name type="scientific">Flavobacterium amnicola</name>
    <dbReference type="NCBI Taxonomy" id="2506422"/>
    <lineage>
        <taxon>Bacteria</taxon>
        <taxon>Pseudomonadati</taxon>
        <taxon>Bacteroidota</taxon>
        <taxon>Flavobacteriia</taxon>
        <taxon>Flavobacteriales</taxon>
        <taxon>Flavobacteriaceae</taxon>
        <taxon>Flavobacterium</taxon>
    </lineage>
</organism>
<evidence type="ECO:0000313" key="2">
    <source>
        <dbReference type="EMBL" id="RXR20607.1"/>
    </source>
</evidence>
<evidence type="ECO:0000256" key="1">
    <source>
        <dbReference type="SAM" id="SignalP"/>
    </source>
</evidence>